<protein>
    <recommendedName>
        <fullName evidence="11">3-oxo-tetronate kinase</fullName>
        <ecNumber evidence="10">2.7.1.217</ecNumber>
    </recommendedName>
    <alternativeName>
        <fullName evidence="12">3-dehydrotetronate 4-kinase</fullName>
    </alternativeName>
</protein>
<evidence type="ECO:0000256" key="4">
    <source>
        <dbReference type="ARBA" id="ARBA00022777"/>
    </source>
</evidence>
<evidence type="ECO:0000256" key="6">
    <source>
        <dbReference type="ARBA" id="ARBA00023277"/>
    </source>
</evidence>
<evidence type="ECO:0000256" key="11">
    <source>
        <dbReference type="ARBA" id="ARBA00039461"/>
    </source>
</evidence>
<evidence type="ECO:0000259" key="14">
    <source>
        <dbReference type="Pfam" id="PF17042"/>
    </source>
</evidence>
<evidence type="ECO:0000256" key="8">
    <source>
        <dbReference type="ARBA" id="ARBA00036346"/>
    </source>
</evidence>
<evidence type="ECO:0000256" key="7">
    <source>
        <dbReference type="ARBA" id="ARBA00035898"/>
    </source>
</evidence>
<dbReference type="InterPro" id="IPR031475">
    <property type="entry name" value="NBD_C"/>
</dbReference>
<dbReference type="EC" id="2.7.1.217" evidence="10"/>
<dbReference type="InterPro" id="IPR010737">
    <property type="entry name" value="4-carb_acid_sugar_kinase_N"/>
</dbReference>
<feature type="domain" description="Four-carbon acid sugar kinase N-terminal" evidence="13">
    <location>
        <begin position="11"/>
        <end position="235"/>
    </location>
</feature>
<dbReference type="Pfam" id="PF07005">
    <property type="entry name" value="SBD_N"/>
    <property type="match status" value="1"/>
</dbReference>
<evidence type="ECO:0000313" key="18">
    <source>
        <dbReference type="Proteomes" id="UP000182800"/>
    </source>
</evidence>
<dbReference type="Pfam" id="PF17042">
    <property type="entry name" value="NBD_C"/>
    <property type="match status" value="1"/>
</dbReference>
<evidence type="ECO:0000256" key="3">
    <source>
        <dbReference type="ARBA" id="ARBA00022741"/>
    </source>
</evidence>
<keyword evidence="18" id="KW-1185">Reference proteome</keyword>
<gene>
    <name evidence="16" type="ORF">GA0071312_2492</name>
    <name evidence="15" type="ORF">HLUCCO17_03955</name>
</gene>
<dbReference type="PATRIC" id="fig|1653334.4.peg.1479"/>
<reference evidence="15 17" key="1">
    <citation type="submission" date="2015-09" db="EMBL/GenBank/DDBJ databases">
        <title>Identification and resolution of microdiversity through metagenomic sequencing of parallel consortia.</title>
        <authorList>
            <person name="Nelson W.C."/>
            <person name="Romine M.F."/>
            <person name="Lindemann S.R."/>
        </authorList>
    </citation>
    <scope>NUCLEOTIDE SEQUENCE [LARGE SCALE GENOMIC DNA]</scope>
    <source>
        <strain evidence="15">HL-109</strain>
    </source>
</reference>
<keyword evidence="4" id="KW-0418">Kinase</keyword>
<dbReference type="EMBL" id="LJSX01000004">
    <property type="protein sequence ID" value="KPQ11958.1"/>
    <property type="molecule type" value="Genomic_DNA"/>
</dbReference>
<reference evidence="16 18" key="2">
    <citation type="submission" date="2016-08" db="EMBL/GenBank/DDBJ databases">
        <authorList>
            <person name="Varghese N."/>
            <person name="Submissions Spin"/>
        </authorList>
    </citation>
    <scope>NUCLEOTIDE SEQUENCE [LARGE SCALE GENOMIC DNA]</scope>
    <source>
        <strain evidence="16 18">HL-109</strain>
    </source>
</reference>
<comment type="caution">
    <text evidence="15">The sequence shown here is derived from an EMBL/GenBank/DDBJ whole genome shotgun (WGS) entry which is preliminary data.</text>
</comment>
<keyword evidence="2" id="KW-0808">Transferase</keyword>
<evidence type="ECO:0000256" key="9">
    <source>
        <dbReference type="ARBA" id="ARBA00037335"/>
    </source>
</evidence>
<evidence type="ECO:0000313" key="17">
    <source>
        <dbReference type="Proteomes" id="UP000050497"/>
    </source>
</evidence>
<evidence type="ECO:0000313" key="15">
    <source>
        <dbReference type="EMBL" id="KPQ11958.1"/>
    </source>
</evidence>
<dbReference type="GO" id="GO:0016301">
    <property type="term" value="F:kinase activity"/>
    <property type="evidence" value="ECO:0007669"/>
    <property type="project" value="UniProtKB-KW"/>
</dbReference>
<keyword evidence="5" id="KW-0067">ATP-binding</keyword>
<dbReference type="EMBL" id="FMBM01000002">
    <property type="protein sequence ID" value="SCC81547.1"/>
    <property type="molecule type" value="Genomic_DNA"/>
</dbReference>
<comment type="similarity">
    <text evidence="1">Belongs to the four-carbon acid sugar kinase family.</text>
</comment>
<dbReference type="RefSeq" id="WP_238947202.1">
    <property type="nucleotide sequence ID" value="NZ_FMBM01000002.1"/>
</dbReference>
<sequence length="431" mass="43840">MAQDESAGLALGAVADDYTGATDLANSLARQGLKTIQTIGIPREGLLPDDVEAVVVALKSRSIPAADAVARSRAAHDWLSASGCGHVLFKICSTFDSTDAGNIGPVTDALRVATGADTPIVCPAFPGAARTVYLGHLFVGDRLLSESPLRHHPLNPMHDPDLVRVLARQSAGDIGLIPYATVEQGANAVAEARAALAREGKVAAIADALTDRHLEILGEAAARTPFSTGGSGLGAGIAAALVRQGRAGQGKSETLPAIGGRGVILSGSCSVATLDQIDRAEEAGIATMRLDPMQIVAEPDATFKAIIGWIAQQDGEAPVLIAASAPPDVVASVQERFGREAAGHAIEGLLARCAKYFVETGVRRLVIAGGETSGAVADALGIEALLIGPEIAPGVPATHALGGIAVPLGLVLKSGNFGGPDFFAKALSVLE</sequence>
<name>A0A0P8BR10_9HYPH</name>
<dbReference type="Proteomes" id="UP000050497">
    <property type="component" value="Unassembled WGS sequence"/>
</dbReference>
<comment type="catalytic activity">
    <reaction evidence="7">
        <text>3-dehydro-L-erythronate + ATP = 3-dehydro-4-O-phospho-L-erythronate + ADP + H(+)</text>
        <dbReference type="Rhea" id="RHEA:52552"/>
        <dbReference type="ChEBI" id="CHEBI:15378"/>
        <dbReference type="ChEBI" id="CHEBI:30616"/>
        <dbReference type="ChEBI" id="CHEBI:136592"/>
        <dbReference type="ChEBI" id="CHEBI:136670"/>
        <dbReference type="ChEBI" id="CHEBI:456216"/>
        <dbReference type="EC" id="2.7.1.217"/>
    </reaction>
</comment>
<dbReference type="Proteomes" id="UP000182800">
    <property type="component" value="Unassembled WGS sequence"/>
</dbReference>
<evidence type="ECO:0000256" key="10">
    <source>
        <dbReference type="ARBA" id="ARBA00039095"/>
    </source>
</evidence>
<dbReference type="STRING" id="1653334.GA0071312_2492"/>
<evidence type="ECO:0000256" key="1">
    <source>
        <dbReference type="ARBA" id="ARBA00005715"/>
    </source>
</evidence>
<accession>A0A0P8BR10</accession>
<comment type="catalytic activity">
    <reaction evidence="8">
        <text>3-dehydro-D-erythronate + ATP = 3-dehydro-4-O-phospho-D-erythronate + ADP + H(+)</text>
        <dbReference type="Rhea" id="RHEA:52556"/>
        <dbReference type="ChEBI" id="CHEBI:15378"/>
        <dbReference type="ChEBI" id="CHEBI:30616"/>
        <dbReference type="ChEBI" id="CHEBI:57958"/>
        <dbReference type="ChEBI" id="CHEBI:136593"/>
        <dbReference type="ChEBI" id="CHEBI:456216"/>
        <dbReference type="EC" id="2.7.1.217"/>
    </reaction>
</comment>
<dbReference type="Gene3D" id="3.40.50.10840">
    <property type="entry name" value="Putative sugar-binding, N-terminal domain"/>
    <property type="match status" value="1"/>
</dbReference>
<keyword evidence="6" id="KW-0119">Carbohydrate metabolism</keyword>
<proteinExistence type="inferred from homology"/>
<dbReference type="SUPFAM" id="SSF142764">
    <property type="entry name" value="YgbK-like"/>
    <property type="match status" value="1"/>
</dbReference>
<organism evidence="15 17">
    <name type="scientific">Saliniramus fredricksonii</name>
    <dbReference type="NCBI Taxonomy" id="1653334"/>
    <lineage>
        <taxon>Bacteria</taxon>
        <taxon>Pseudomonadati</taxon>
        <taxon>Pseudomonadota</taxon>
        <taxon>Alphaproteobacteria</taxon>
        <taxon>Hyphomicrobiales</taxon>
        <taxon>Salinarimonadaceae</taxon>
        <taxon>Saliniramus</taxon>
    </lineage>
</organism>
<dbReference type="InterPro" id="IPR050007">
    <property type="entry name" value="OtnK"/>
</dbReference>
<keyword evidence="3" id="KW-0547">Nucleotide-binding</keyword>
<evidence type="ECO:0000313" key="16">
    <source>
        <dbReference type="EMBL" id="SCC81547.1"/>
    </source>
</evidence>
<dbReference type="InterPro" id="IPR037051">
    <property type="entry name" value="4-carb_acid_sugar_kinase_N_sf"/>
</dbReference>
<dbReference type="GO" id="GO:0005524">
    <property type="term" value="F:ATP binding"/>
    <property type="evidence" value="ECO:0007669"/>
    <property type="project" value="UniProtKB-KW"/>
</dbReference>
<comment type="function">
    <text evidence="9">Catalyzes the ATP-dependent phosphorylation of 3-oxo-tetronate to 3-oxo-tetronate 4-phosphate.</text>
</comment>
<evidence type="ECO:0000256" key="5">
    <source>
        <dbReference type="ARBA" id="ARBA00022840"/>
    </source>
</evidence>
<dbReference type="AlphaFoldDB" id="A0A0P8BR10"/>
<feature type="domain" description="Four-carbon acid sugar kinase nucleotide binding" evidence="14">
    <location>
        <begin position="263"/>
        <end position="423"/>
    </location>
</feature>
<dbReference type="InterPro" id="IPR042213">
    <property type="entry name" value="NBD_C_sf"/>
</dbReference>
<evidence type="ECO:0000259" key="13">
    <source>
        <dbReference type="Pfam" id="PF07005"/>
    </source>
</evidence>
<dbReference type="NCBIfam" id="NF043035">
    <property type="entry name" value="OxoTetrKin"/>
    <property type="match status" value="1"/>
</dbReference>
<dbReference type="Gene3D" id="3.40.980.20">
    <property type="entry name" value="Four-carbon acid sugar kinase, nucleotide binding domain"/>
    <property type="match status" value="1"/>
</dbReference>
<evidence type="ECO:0000256" key="12">
    <source>
        <dbReference type="ARBA" id="ARBA00041377"/>
    </source>
</evidence>
<evidence type="ECO:0000256" key="2">
    <source>
        <dbReference type="ARBA" id="ARBA00022679"/>
    </source>
</evidence>